<evidence type="ECO:0008006" key="6">
    <source>
        <dbReference type="Google" id="ProtNLM"/>
    </source>
</evidence>
<gene>
    <name evidence="4" type="ORF">GSONMT00007636001</name>
</gene>
<keyword evidence="3" id="KW-0862">Zinc</keyword>
<evidence type="ECO:0000256" key="1">
    <source>
        <dbReference type="ARBA" id="ARBA00022723"/>
    </source>
</evidence>
<dbReference type="Gene3D" id="3.30.160.60">
    <property type="entry name" value="Classic Zinc Finger"/>
    <property type="match status" value="2"/>
</dbReference>
<dbReference type="InterPro" id="IPR036236">
    <property type="entry name" value="Znf_C2H2_sf"/>
</dbReference>
<dbReference type="SUPFAM" id="SSF57667">
    <property type="entry name" value="beta-beta-alpha zinc fingers"/>
    <property type="match status" value="1"/>
</dbReference>
<name>A0A060Y5U3_ONCMY</name>
<evidence type="ECO:0000313" key="5">
    <source>
        <dbReference type="Proteomes" id="UP000193380"/>
    </source>
</evidence>
<evidence type="ECO:0000313" key="4">
    <source>
        <dbReference type="EMBL" id="CDQ84565.1"/>
    </source>
</evidence>
<evidence type="ECO:0000256" key="3">
    <source>
        <dbReference type="ARBA" id="ARBA00022833"/>
    </source>
</evidence>
<dbReference type="EMBL" id="FR906483">
    <property type="protein sequence ID" value="CDQ84565.1"/>
    <property type="molecule type" value="Genomic_DNA"/>
</dbReference>
<proteinExistence type="predicted"/>
<sequence>MRGHKQEKSVSNVPSVERGLPSYGNLKIHMRIHSGVKPYHCSHCVKSFTQLGSLKTLERSLITVPTVEGILGGM</sequence>
<dbReference type="STRING" id="8022.A0A060Y5U3"/>
<dbReference type="GO" id="GO:0008270">
    <property type="term" value="F:zinc ion binding"/>
    <property type="evidence" value="ECO:0007669"/>
    <property type="project" value="UniProtKB-KW"/>
</dbReference>
<reference evidence="4" key="2">
    <citation type="submission" date="2014-03" db="EMBL/GenBank/DDBJ databases">
        <authorList>
            <person name="Genoscope - CEA"/>
        </authorList>
    </citation>
    <scope>NUCLEOTIDE SEQUENCE</scope>
</reference>
<accession>A0A060Y5U3</accession>
<keyword evidence="2" id="KW-0863">Zinc-finger</keyword>
<evidence type="ECO:0000256" key="2">
    <source>
        <dbReference type="ARBA" id="ARBA00022771"/>
    </source>
</evidence>
<keyword evidence="1" id="KW-0479">Metal-binding</keyword>
<reference evidence="4" key="1">
    <citation type="journal article" date="2014" name="Nat. Commun.">
        <title>The rainbow trout genome provides novel insights into evolution after whole-genome duplication in vertebrates.</title>
        <authorList>
            <person name="Berthelot C."/>
            <person name="Brunet F."/>
            <person name="Chalopin D."/>
            <person name="Juanchich A."/>
            <person name="Bernard M."/>
            <person name="Noel B."/>
            <person name="Bento P."/>
            <person name="Da Silva C."/>
            <person name="Labadie K."/>
            <person name="Alberti A."/>
            <person name="Aury J.M."/>
            <person name="Louis A."/>
            <person name="Dehais P."/>
            <person name="Bardou P."/>
            <person name="Montfort J."/>
            <person name="Klopp C."/>
            <person name="Cabau C."/>
            <person name="Gaspin C."/>
            <person name="Thorgaard G.H."/>
            <person name="Boussaha M."/>
            <person name="Quillet E."/>
            <person name="Guyomard R."/>
            <person name="Galiana D."/>
            <person name="Bobe J."/>
            <person name="Volff J.N."/>
            <person name="Genet C."/>
            <person name="Wincker P."/>
            <person name="Jaillon O."/>
            <person name="Roest Crollius H."/>
            <person name="Guiguen Y."/>
        </authorList>
    </citation>
    <scope>NUCLEOTIDE SEQUENCE [LARGE SCALE GENOMIC DNA]</scope>
</reference>
<dbReference type="FunFam" id="3.30.160.60:FF:000446">
    <property type="entry name" value="Zinc finger protein"/>
    <property type="match status" value="1"/>
</dbReference>
<protein>
    <recommendedName>
        <fullName evidence="6">C2H2-type domain-containing protein</fullName>
    </recommendedName>
</protein>
<organism evidence="4 5">
    <name type="scientific">Oncorhynchus mykiss</name>
    <name type="common">Rainbow trout</name>
    <name type="synonym">Salmo gairdneri</name>
    <dbReference type="NCBI Taxonomy" id="8022"/>
    <lineage>
        <taxon>Eukaryota</taxon>
        <taxon>Metazoa</taxon>
        <taxon>Chordata</taxon>
        <taxon>Craniata</taxon>
        <taxon>Vertebrata</taxon>
        <taxon>Euteleostomi</taxon>
        <taxon>Actinopterygii</taxon>
        <taxon>Neopterygii</taxon>
        <taxon>Teleostei</taxon>
        <taxon>Protacanthopterygii</taxon>
        <taxon>Salmoniformes</taxon>
        <taxon>Salmonidae</taxon>
        <taxon>Salmoninae</taxon>
        <taxon>Oncorhynchus</taxon>
    </lineage>
</organism>
<dbReference type="PaxDb" id="8022-A0A060Y5U3"/>
<dbReference type="AlphaFoldDB" id="A0A060Y5U3"/>
<dbReference type="Proteomes" id="UP000193380">
    <property type="component" value="Unassembled WGS sequence"/>
</dbReference>